<organism evidence="2 3">
    <name type="scientific">Kibdelosporangium banguiense</name>
    <dbReference type="NCBI Taxonomy" id="1365924"/>
    <lineage>
        <taxon>Bacteria</taxon>
        <taxon>Bacillati</taxon>
        <taxon>Actinomycetota</taxon>
        <taxon>Actinomycetes</taxon>
        <taxon>Pseudonocardiales</taxon>
        <taxon>Pseudonocardiaceae</taxon>
        <taxon>Kibdelosporangium</taxon>
    </lineage>
</organism>
<dbReference type="SUPFAM" id="SSF53850">
    <property type="entry name" value="Periplasmic binding protein-like II"/>
    <property type="match status" value="1"/>
</dbReference>
<dbReference type="Pfam" id="PF01547">
    <property type="entry name" value="SBP_bac_1"/>
    <property type="match status" value="1"/>
</dbReference>
<dbReference type="RefSeq" id="WP_209643691.1">
    <property type="nucleotide sequence ID" value="NZ_JAGINW010000001.1"/>
</dbReference>
<keyword evidence="1" id="KW-0732">Signal</keyword>
<feature type="chain" id="PRO_5045919995" evidence="1">
    <location>
        <begin position="31"/>
        <end position="459"/>
    </location>
</feature>
<evidence type="ECO:0000313" key="2">
    <source>
        <dbReference type="EMBL" id="MBP2326646.1"/>
    </source>
</evidence>
<accession>A0ABS4TQF0</accession>
<dbReference type="PANTHER" id="PTHR43649:SF14">
    <property type="entry name" value="BLR3389 PROTEIN"/>
    <property type="match status" value="1"/>
</dbReference>
<dbReference type="InterPro" id="IPR006311">
    <property type="entry name" value="TAT_signal"/>
</dbReference>
<sequence length="459" mass="49117">MPENLTSRSGFSRRSFLSAVGATSLTAALAACSGDASGGAATQAVSQADIDKAMSAPTELTFWTWVPDIQQEVALFETKYPAIKINVVNAGQGTPQYTKLRTALQAGSGAPDVVQIEFQYIPTFAVIDSLLDLRPYGASALKDKFVDWTWGQVTGSGGEIWAIPQDTGPMGLLYRQDIFDQYGIAVPKTWDDFAAAARKLHAANPEIYLTNLAQNQPAAWHGLMWQAGAKPYGSTSKSDISINVDDDIARKLATYWGGLAKDGVIGVEPDFTDAWYAALNSGKYATWITAAWGPVFLSGSAKATAGKWRAAPLPQWDASKPSSGNWGGSTSAVIKSTKNPIAAAQFAQFVNSDPESAKLFATKQFFFPATKALLADPAYVGDAPAFYGGQKVNQVFADIGNTVNVSFQWPPFLDQVATDWTETVGKSLADKADTVAASAQWQSRITTFAKNQGFTVQGR</sequence>
<keyword evidence="2" id="KW-0762">Sugar transport</keyword>
<dbReference type="EMBL" id="JAGINW010000001">
    <property type="protein sequence ID" value="MBP2326646.1"/>
    <property type="molecule type" value="Genomic_DNA"/>
</dbReference>
<keyword evidence="3" id="KW-1185">Reference proteome</keyword>
<dbReference type="InterPro" id="IPR006059">
    <property type="entry name" value="SBP"/>
</dbReference>
<evidence type="ECO:0000256" key="1">
    <source>
        <dbReference type="SAM" id="SignalP"/>
    </source>
</evidence>
<dbReference type="PROSITE" id="PS51318">
    <property type="entry name" value="TAT"/>
    <property type="match status" value="1"/>
</dbReference>
<keyword evidence="2" id="KW-0813">Transport</keyword>
<reference evidence="2 3" key="1">
    <citation type="submission" date="2021-03" db="EMBL/GenBank/DDBJ databases">
        <title>Sequencing the genomes of 1000 actinobacteria strains.</title>
        <authorList>
            <person name="Klenk H.-P."/>
        </authorList>
    </citation>
    <scope>NUCLEOTIDE SEQUENCE [LARGE SCALE GENOMIC DNA]</scope>
    <source>
        <strain evidence="2 3">DSM 46670</strain>
    </source>
</reference>
<evidence type="ECO:0000313" key="3">
    <source>
        <dbReference type="Proteomes" id="UP001519332"/>
    </source>
</evidence>
<name>A0ABS4TQF0_9PSEU</name>
<protein>
    <submittedName>
        <fullName evidence="2">Multiple sugar transport system substrate-binding protein</fullName>
    </submittedName>
</protein>
<dbReference type="Gene3D" id="3.40.190.10">
    <property type="entry name" value="Periplasmic binding protein-like II"/>
    <property type="match status" value="3"/>
</dbReference>
<gene>
    <name evidence="2" type="ORF">JOF56_007031</name>
</gene>
<dbReference type="Proteomes" id="UP001519332">
    <property type="component" value="Unassembled WGS sequence"/>
</dbReference>
<proteinExistence type="predicted"/>
<dbReference type="PANTHER" id="PTHR43649">
    <property type="entry name" value="ARABINOSE-BINDING PROTEIN-RELATED"/>
    <property type="match status" value="1"/>
</dbReference>
<feature type="signal peptide" evidence="1">
    <location>
        <begin position="1"/>
        <end position="30"/>
    </location>
</feature>
<comment type="caution">
    <text evidence="2">The sequence shown here is derived from an EMBL/GenBank/DDBJ whole genome shotgun (WGS) entry which is preliminary data.</text>
</comment>
<dbReference type="InterPro" id="IPR050490">
    <property type="entry name" value="Bact_solute-bd_prot1"/>
</dbReference>